<keyword evidence="1" id="KW-0732">Signal</keyword>
<dbReference type="Proteomes" id="UP001199319">
    <property type="component" value="Unassembled WGS sequence"/>
</dbReference>
<accession>A0AAE3AFG3</accession>
<comment type="caution">
    <text evidence="2">The sequence shown here is derived from an EMBL/GenBank/DDBJ whole genome shotgun (WGS) entry which is preliminary data.</text>
</comment>
<sequence length="143" mass="15842">MKKLAKIFLCLTLALMMSLSLMVPAFAAGTCNHSFKRVIVGTYVWYDNITSMGHQWNKGDLLQCSKCGTKVGVAANSTLSSGHHERSEYSSDHSSSNPAKHMYVKIYRCKECLYITDRKSGFTGCTASGCREYQSIKPVPVTE</sequence>
<name>A0AAE3AFG3_9FIRM</name>
<protein>
    <submittedName>
        <fullName evidence="2">Uncharacterized protein</fullName>
    </submittedName>
</protein>
<gene>
    <name evidence="2" type="ORF">LKD37_17160</name>
</gene>
<feature type="chain" id="PRO_5042011391" evidence="1">
    <location>
        <begin position="28"/>
        <end position="143"/>
    </location>
</feature>
<keyword evidence="3" id="KW-1185">Reference proteome</keyword>
<evidence type="ECO:0000313" key="2">
    <source>
        <dbReference type="EMBL" id="MCC2131199.1"/>
    </source>
</evidence>
<organism evidence="2 3">
    <name type="scientific">Brotocaccenecus cirricatena</name>
    <dbReference type="NCBI Taxonomy" id="3064195"/>
    <lineage>
        <taxon>Bacteria</taxon>
        <taxon>Bacillati</taxon>
        <taxon>Bacillota</taxon>
        <taxon>Clostridia</taxon>
        <taxon>Eubacteriales</taxon>
        <taxon>Oscillospiraceae</taxon>
        <taxon>Brotocaccenecus</taxon>
    </lineage>
</organism>
<dbReference type="AlphaFoldDB" id="A0AAE3AFG3"/>
<dbReference type="RefSeq" id="WP_302930296.1">
    <property type="nucleotide sequence ID" value="NZ_JAJEPW010000127.1"/>
</dbReference>
<reference evidence="2" key="1">
    <citation type="submission" date="2021-10" db="EMBL/GenBank/DDBJ databases">
        <title>Anaerobic single-cell dispensing facilitates the cultivation of human gut bacteria.</title>
        <authorList>
            <person name="Afrizal A."/>
        </authorList>
    </citation>
    <scope>NUCLEOTIDE SEQUENCE</scope>
    <source>
        <strain evidence="2">CLA-AA-H272</strain>
    </source>
</reference>
<dbReference type="EMBL" id="JAJEPW010000127">
    <property type="protein sequence ID" value="MCC2131199.1"/>
    <property type="molecule type" value="Genomic_DNA"/>
</dbReference>
<feature type="signal peptide" evidence="1">
    <location>
        <begin position="1"/>
        <end position="27"/>
    </location>
</feature>
<evidence type="ECO:0000313" key="3">
    <source>
        <dbReference type="Proteomes" id="UP001199319"/>
    </source>
</evidence>
<proteinExistence type="predicted"/>
<evidence type="ECO:0000256" key="1">
    <source>
        <dbReference type="SAM" id="SignalP"/>
    </source>
</evidence>